<evidence type="ECO:0000313" key="2">
    <source>
        <dbReference type="Proteomes" id="UP000276834"/>
    </source>
</evidence>
<comment type="caution">
    <text evidence="1">The sequence shown here is derived from an EMBL/GenBank/DDBJ whole genome shotgun (WGS) entry which is preliminary data.</text>
</comment>
<dbReference type="EMBL" id="QUSF01000065">
    <property type="protein sequence ID" value="RLV96946.1"/>
    <property type="molecule type" value="Genomic_DNA"/>
</dbReference>
<dbReference type="Proteomes" id="UP000276834">
    <property type="component" value="Unassembled WGS sequence"/>
</dbReference>
<dbReference type="AlphaFoldDB" id="A0A3L8S4M0"/>
<protein>
    <submittedName>
        <fullName evidence="1">Uncharacterized protein</fullName>
    </submittedName>
</protein>
<proteinExistence type="predicted"/>
<accession>A0A3L8S4M0</accession>
<keyword evidence="2" id="KW-1185">Reference proteome</keyword>
<reference evidence="1 2" key="1">
    <citation type="journal article" date="2018" name="Proc. R. Soc. B">
        <title>A non-coding region near Follistatin controls head colour polymorphism in the Gouldian finch.</title>
        <authorList>
            <person name="Toomey M.B."/>
            <person name="Marques C.I."/>
            <person name="Andrade P."/>
            <person name="Araujo P.M."/>
            <person name="Sabatino S."/>
            <person name="Gazda M.A."/>
            <person name="Afonso S."/>
            <person name="Lopes R.J."/>
            <person name="Corbo J.C."/>
            <person name="Carneiro M."/>
        </authorList>
    </citation>
    <scope>NUCLEOTIDE SEQUENCE [LARGE SCALE GENOMIC DNA]</scope>
    <source>
        <strain evidence="1">Red01</strain>
        <tissue evidence="1">Muscle</tissue>
    </source>
</reference>
<organism evidence="1 2">
    <name type="scientific">Chloebia gouldiae</name>
    <name type="common">Gouldian finch</name>
    <name type="synonym">Erythrura gouldiae</name>
    <dbReference type="NCBI Taxonomy" id="44316"/>
    <lineage>
        <taxon>Eukaryota</taxon>
        <taxon>Metazoa</taxon>
        <taxon>Chordata</taxon>
        <taxon>Craniata</taxon>
        <taxon>Vertebrata</taxon>
        <taxon>Euteleostomi</taxon>
        <taxon>Archelosauria</taxon>
        <taxon>Archosauria</taxon>
        <taxon>Dinosauria</taxon>
        <taxon>Saurischia</taxon>
        <taxon>Theropoda</taxon>
        <taxon>Coelurosauria</taxon>
        <taxon>Aves</taxon>
        <taxon>Neognathae</taxon>
        <taxon>Neoaves</taxon>
        <taxon>Telluraves</taxon>
        <taxon>Australaves</taxon>
        <taxon>Passeriformes</taxon>
        <taxon>Passeroidea</taxon>
        <taxon>Passeridae</taxon>
        <taxon>Chloebia</taxon>
    </lineage>
</organism>
<gene>
    <name evidence="1" type="ORF">DV515_00012311</name>
</gene>
<sequence>MALFRGRKAKSLWWLWVSPRRTGGCQIHHEVWRGQGWLRGLWLPTQGERHMKGNDAAYLNSAMKRRNQTPKALEKEAPSPIPYLPAWQRIPPRRSRWGRTRSSHSRRCRR</sequence>
<name>A0A3L8S4M0_CHLGU</name>
<evidence type="ECO:0000313" key="1">
    <source>
        <dbReference type="EMBL" id="RLV96946.1"/>
    </source>
</evidence>